<reference evidence="14" key="1">
    <citation type="submission" date="2022-01" db="EMBL/GenBank/DDBJ databases">
        <authorList>
            <person name="King R."/>
        </authorList>
    </citation>
    <scope>NUCLEOTIDE SEQUENCE</scope>
</reference>
<dbReference type="InterPro" id="IPR052076">
    <property type="entry name" value="TRP_cation_channel"/>
</dbReference>
<dbReference type="EMBL" id="OU895880">
    <property type="protein sequence ID" value="CAG9812087.1"/>
    <property type="molecule type" value="Genomic_DNA"/>
</dbReference>
<evidence type="ECO:0000256" key="4">
    <source>
        <dbReference type="ARBA" id="ARBA00022692"/>
    </source>
</evidence>
<reference evidence="14" key="2">
    <citation type="submission" date="2022-10" db="EMBL/GenBank/DDBJ databases">
        <authorList>
            <consortium name="ENA_rothamsted_submissions"/>
            <consortium name="culmorum"/>
            <person name="King R."/>
        </authorList>
    </citation>
    <scope>NUCLEOTIDE SEQUENCE</scope>
</reference>
<keyword evidence="2" id="KW-0813">Transport</keyword>
<protein>
    <recommendedName>
        <fullName evidence="13">Ion transport domain-containing protein</fullName>
    </recommendedName>
</protein>
<feature type="transmembrane region" description="Helical" evidence="12">
    <location>
        <begin position="739"/>
        <end position="765"/>
    </location>
</feature>
<keyword evidence="5" id="KW-0677">Repeat</keyword>
<feature type="transmembrane region" description="Helical" evidence="12">
    <location>
        <begin position="502"/>
        <end position="524"/>
    </location>
</feature>
<keyword evidence="7 11" id="KW-0040">ANK repeat</keyword>
<dbReference type="Pfam" id="PF00520">
    <property type="entry name" value="Ion_trans"/>
    <property type="match status" value="1"/>
</dbReference>
<feature type="transmembrane region" description="Helical" evidence="12">
    <location>
        <begin position="644"/>
        <end position="662"/>
    </location>
</feature>
<dbReference type="AlphaFoldDB" id="A0A9N9WZN5"/>
<evidence type="ECO:0000256" key="5">
    <source>
        <dbReference type="ARBA" id="ARBA00022737"/>
    </source>
</evidence>
<dbReference type="InterPro" id="IPR002110">
    <property type="entry name" value="Ankyrin_rpt"/>
</dbReference>
<dbReference type="GO" id="GO:0005216">
    <property type="term" value="F:monoatomic ion channel activity"/>
    <property type="evidence" value="ECO:0007669"/>
    <property type="project" value="InterPro"/>
</dbReference>
<evidence type="ECO:0000256" key="6">
    <source>
        <dbReference type="ARBA" id="ARBA00022989"/>
    </source>
</evidence>
<name>A0A9N9WZN5_9DIPT</name>
<keyword evidence="15" id="KW-1185">Reference proteome</keyword>
<organism evidence="14 15">
    <name type="scientific">Chironomus riparius</name>
    <dbReference type="NCBI Taxonomy" id="315576"/>
    <lineage>
        <taxon>Eukaryota</taxon>
        <taxon>Metazoa</taxon>
        <taxon>Ecdysozoa</taxon>
        <taxon>Arthropoda</taxon>
        <taxon>Hexapoda</taxon>
        <taxon>Insecta</taxon>
        <taxon>Pterygota</taxon>
        <taxon>Neoptera</taxon>
        <taxon>Endopterygota</taxon>
        <taxon>Diptera</taxon>
        <taxon>Nematocera</taxon>
        <taxon>Chironomoidea</taxon>
        <taxon>Chironomidae</taxon>
        <taxon>Chironominae</taxon>
        <taxon>Chironomus</taxon>
    </lineage>
</organism>
<evidence type="ECO:0000256" key="3">
    <source>
        <dbReference type="ARBA" id="ARBA00022606"/>
    </source>
</evidence>
<keyword evidence="10" id="KW-0407">Ion channel</keyword>
<proteinExistence type="predicted"/>
<gene>
    <name evidence="14" type="ORF">CHIRRI_LOCUS14892</name>
</gene>
<keyword evidence="8" id="KW-0406">Ion transport</keyword>
<evidence type="ECO:0000256" key="10">
    <source>
        <dbReference type="ARBA" id="ARBA00023303"/>
    </source>
</evidence>
<dbReference type="GO" id="GO:0034703">
    <property type="term" value="C:cation channel complex"/>
    <property type="evidence" value="ECO:0007669"/>
    <property type="project" value="UniProtKB-ARBA"/>
</dbReference>
<dbReference type="InterPro" id="IPR005821">
    <property type="entry name" value="Ion_trans_dom"/>
</dbReference>
<dbReference type="Gene3D" id="1.25.40.20">
    <property type="entry name" value="Ankyrin repeat-containing domain"/>
    <property type="match status" value="2"/>
</dbReference>
<keyword evidence="6 12" id="KW-1133">Transmembrane helix</keyword>
<dbReference type="Gene3D" id="1.10.287.70">
    <property type="match status" value="1"/>
</dbReference>
<evidence type="ECO:0000256" key="1">
    <source>
        <dbReference type="ARBA" id="ARBA00004141"/>
    </source>
</evidence>
<dbReference type="InterPro" id="IPR036770">
    <property type="entry name" value="Ankyrin_rpt-contain_sf"/>
</dbReference>
<feature type="repeat" description="ANK" evidence="11">
    <location>
        <begin position="123"/>
        <end position="162"/>
    </location>
</feature>
<dbReference type="SMART" id="SM00248">
    <property type="entry name" value="ANK"/>
    <property type="match status" value="7"/>
</dbReference>
<dbReference type="PANTHER" id="PTHR47143:SF4">
    <property type="entry name" value="TRANSIENT RECEPTOR POTENTIAL CATION CHANNEL PROTEIN PAINLESS"/>
    <property type="match status" value="1"/>
</dbReference>
<feature type="transmembrane region" description="Helical" evidence="12">
    <location>
        <begin position="602"/>
        <end position="624"/>
    </location>
</feature>
<feature type="domain" description="Ion transport" evidence="13">
    <location>
        <begin position="511"/>
        <end position="775"/>
    </location>
</feature>
<evidence type="ECO:0000256" key="7">
    <source>
        <dbReference type="ARBA" id="ARBA00023043"/>
    </source>
</evidence>
<feature type="transmembrane region" description="Helical" evidence="12">
    <location>
        <begin position="572"/>
        <end position="590"/>
    </location>
</feature>
<evidence type="ECO:0000256" key="9">
    <source>
        <dbReference type="ARBA" id="ARBA00023136"/>
    </source>
</evidence>
<evidence type="ECO:0000256" key="8">
    <source>
        <dbReference type="ARBA" id="ARBA00023065"/>
    </source>
</evidence>
<evidence type="ECO:0000259" key="13">
    <source>
        <dbReference type="Pfam" id="PF00520"/>
    </source>
</evidence>
<evidence type="ECO:0000313" key="15">
    <source>
        <dbReference type="Proteomes" id="UP001153620"/>
    </source>
</evidence>
<keyword evidence="9 12" id="KW-0472">Membrane</keyword>
<dbReference type="OrthoDB" id="7784786at2759"/>
<evidence type="ECO:0000256" key="2">
    <source>
        <dbReference type="ARBA" id="ARBA00022448"/>
    </source>
</evidence>
<sequence length="942" mass="109223">MSRLTWMQKNFTDNYSKDPAQAAALLDSINQRNFSDFRYALEILKCDPNLIDAATGLSVFQTVLQTPNSSEFIRLCINNGANFYKKSSSNRFPIHFAIKSLCTGNLKAFLKNYDPSKVNLKYSGQNSLHWLISSMTNSNYKKSCECIKILLEHGANLNMPNNSLKTPFYMLLKKQPDIDDDDNLVDLILNNYDVDFYTYRNHEMMKMMENQNPTFDIPPKPRRKMSFEFMMEQIDNRNELDFEIYFKAFKEESNDKFNEYCLRLLEVAVANGMRDTVEYLLEQKVDVNAMSACSKYAKPPAFIAASSGYFRILELLIKRPELNFSFNNANQKFTLLHEVCQNFANKLKENRNINFHKCFEMILKDNRCEVNAEDDIGCSPLHYTVKYRNDAATIALLKRGAFINEESIFGKTPIDEISKSTLEAFLDECICTRDKKMNDIHIDYNFLITPNRNRFQDSADKDGFCKEISPLKRLSENEELKSLVTHPVISSFLFLKWSKLSFLFYTNLILFSFFMSTFIMFIVLCQSVPHDLRDEHPTFNIFKVLSYVQLIILMIREFLQCFLSYRHYFKSLMNWFEIALITLAWVVFLLSENFNHQDQRILRAVLILFSAFEFLQIVGTLPILSVSTHMVMLKRVSITFLKSIALYSILLFSFGLCFFMLFGESHVDQKDAANETIILSSDDIYESMSNDSLNMPSDVPDVPEGKSDFASFRYPGIAIVRVFVMLTGEFDATDLDLNSSAYCIIFTLFVFLITIVLFNLLNALAVSDTAEIRKKGELIDLIQRIDVLESYEKIIFNEQSTNSWLGPKLRSFISLFPLTIPHGKIIIRASKNNEILTFKPSKMAPNLSRDLESSDSIEINAITKKSFRKLHLNEDFLSKLQKYSTMSPEIMKQINMIISERDERKNKAAQDRKMRDDIENIKIQMEIQLRLINEILSKQNLD</sequence>
<dbReference type="PROSITE" id="PS50088">
    <property type="entry name" value="ANK_REPEAT"/>
    <property type="match status" value="1"/>
</dbReference>
<accession>A0A9N9WZN5</accession>
<dbReference type="SUPFAM" id="SSF48403">
    <property type="entry name" value="Ankyrin repeat"/>
    <property type="match status" value="2"/>
</dbReference>
<keyword evidence="3" id="KW-0716">Sensory transduction</keyword>
<dbReference type="Proteomes" id="UP001153620">
    <property type="component" value="Chromosome 4"/>
</dbReference>
<dbReference type="PANTHER" id="PTHR47143">
    <property type="entry name" value="TRANSIENT RECEPTOR POTENTIAL CATION CHANNEL PROTEIN PAINLESS"/>
    <property type="match status" value="1"/>
</dbReference>
<evidence type="ECO:0000313" key="14">
    <source>
        <dbReference type="EMBL" id="CAG9812087.1"/>
    </source>
</evidence>
<evidence type="ECO:0000256" key="12">
    <source>
        <dbReference type="SAM" id="Phobius"/>
    </source>
</evidence>
<keyword evidence="4 12" id="KW-0812">Transmembrane</keyword>
<evidence type="ECO:0000256" key="11">
    <source>
        <dbReference type="PROSITE-ProRule" id="PRU00023"/>
    </source>
</evidence>
<comment type="subcellular location">
    <subcellularLocation>
        <location evidence="1">Membrane</location>
        <topology evidence="1">Multi-pass membrane protein</topology>
    </subcellularLocation>
</comment>